<keyword evidence="1" id="KW-0732">Signal</keyword>
<evidence type="ECO:0000313" key="2">
    <source>
        <dbReference type="EMBL" id="CAD9002782.1"/>
    </source>
</evidence>
<evidence type="ECO:0008006" key="3">
    <source>
        <dbReference type="Google" id="ProtNLM"/>
    </source>
</evidence>
<name>A0A7S1I723_9EUGL</name>
<reference evidence="2" key="1">
    <citation type="submission" date="2021-01" db="EMBL/GenBank/DDBJ databases">
        <authorList>
            <person name="Corre E."/>
            <person name="Pelletier E."/>
            <person name="Niang G."/>
            <person name="Scheremetjew M."/>
            <person name="Finn R."/>
            <person name="Kale V."/>
            <person name="Holt S."/>
            <person name="Cochrane G."/>
            <person name="Meng A."/>
            <person name="Brown T."/>
            <person name="Cohen L."/>
        </authorList>
    </citation>
    <scope>NUCLEOTIDE SEQUENCE</scope>
    <source>
        <strain evidence="2">NIES-381</strain>
    </source>
</reference>
<feature type="signal peptide" evidence="1">
    <location>
        <begin position="1"/>
        <end position="37"/>
    </location>
</feature>
<feature type="chain" id="PRO_5030533168" description="Protein xylosyltransferase" evidence="1">
    <location>
        <begin position="38"/>
        <end position="420"/>
    </location>
</feature>
<dbReference type="EMBL" id="HBGA01037961">
    <property type="protein sequence ID" value="CAD9002782.1"/>
    <property type="molecule type" value="Transcribed_RNA"/>
</dbReference>
<organism evidence="2">
    <name type="scientific">Eutreptiella gymnastica</name>
    <dbReference type="NCBI Taxonomy" id="73025"/>
    <lineage>
        <taxon>Eukaryota</taxon>
        <taxon>Discoba</taxon>
        <taxon>Euglenozoa</taxon>
        <taxon>Euglenida</taxon>
        <taxon>Spirocuta</taxon>
        <taxon>Euglenophyceae</taxon>
        <taxon>Eutreptiales</taxon>
        <taxon>Eutreptiaceae</taxon>
        <taxon>Eutreptiella</taxon>
    </lineage>
</organism>
<proteinExistence type="predicted"/>
<evidence type="ECO:0000256" key="1">
    <source>
        <dbReference type="SAM" id="SignalP"/>
    </source>
</evidence>
<protein>
    <recommendedName>
        <fullName evidence="3">Protein xylosyltransferase</fullName>
    </recommendedName>
</protein>
<accession>A0A7S1I723</accession>
<dbReference type="AlphaFoldDB" id="A0A7S1I723"/>
<sequence length="420" mass="48278">MILMWLQPLCRVASELSAFVHRTTLLLLLACLLVVQQRPHIGVAFAGADSSNAGAASGQHKWATILLTGQARTFNSTICSFQANIIVPLQQMGYRVNIFAVAPDDETGKQIQTLSLLPKDVMTKIYYTQTIDFPAECTNYTMEHYHQPSLHWWGKKRYTYVFLEQVYLKFKAEQLRKLYEQQAGISSDWVIWLRPDVLYVDPIPWLDELDPNAVWIPKWGGDYRGINDRAMIARGGLSSAYLDLYKGLCIDNLEFPHNFQSERLHRWFLRSGPVLANPPKEPVAIGFLENFRFLRLRIGQHLPVEKETPDYFNPAVRKCKNYLAIKEGWYVRTLQLQCVDTETLKPVSTMPLQVPPCIIPYNGSRGLTIDEFSVEMTLGAEEHTWSRWQNQPIKQAPKMNPIKRLARNARVEAIREKGKK</sequence>
<gene>
    <name evidence="2" type="ORF">EGYM00392_LOCUS13866</name>
</gene>